<protein>
    <submittedName>
        <fullName evidence="2">Uncharacterized protein</fullName>
    </submittedName>
</protein>
<evidence type="ECO:0000313" key="3">
    <source>
        <dbReference type="Proteomes" id="UP001597083"/>
    </source>
</evidence>
<reference evidence="3" key="1">
    <citation type="journal article" date="2019" name="Int. J. Syst. Evol. Microbiol.">
        <title>The Global Catalogue of Microorganisms (GCM) 10K type strain sequencing project: providing services to taxonomists for standard genome sequencing and annotation.</title>
        <authorList>
            <consortium name="The Broad Institute Genomics Platform"/>
            <consortium name="The Broad Institute Genome Sequencing Center for Infectious Disease"/>
            <person name="Wu L."/>
            <person name="Ma J."/>
        </authorList>
    </citation>
    <scope>NUCLEOTIDE SEQUENCE [LARGE SCALE GENOMIC DNA]</scope>
    <source>
        <strain evidence="3">JCM 31696</strain>
    </source>
</reference>
<proteinExistence type="predicted"/>
<accession>A0ABW3CDU0</accession>
<organism evidence="2 3">
    <name type="scientific">Actinomadura adrarensis</name>
    <dbReference type="NCBI Taxonomy" id="1819600"/>
    <lineage>
        <taxon>Bacteria</taxon>
        <taxon>Bacillati</taxon>
        <taxon>Actinomycetota</taxon>
        <taxon>Actinomycetes</taxon>
        <taxon>Streptosporangiales</taxon>
        <taxon>Thermomonosporaceae</taxon>
        <taxon>Actinomadura</taxon>
    </lineage>
</organism>
<dbReference type="EMBL" id="JBHTIR010001491">
    <property type="protein sequence ID" value="MFD0852620.1"/>
    <property type="molecule type" value="Genomic_DNA"/>
</dbReference>
<feature type="region of interest" description="Disordered" evidence="1">
    <location>
        <begin position="1"/>
        <end position="20"/>
    </location>
</feature>
<evidence type="ECO:0000256" key="1">
    <source>
        <dbReference type="SAM" id="MobiDB-lite"/>
    </source>
</evidence>
<comment type="caution">
    <text evidence="2">The sequence shown here is derived from an EMBL/GenBank/DDBJ whole genome shotgun (WGS) entry which is preliminary data.</text>
</comment>
<dbReference type="Proteomes" id="UP001597083">
    <property type="component" value="Unassembled WGS sequence"/>
</dbReference>
<sequence length="46" mass="5055">MSRNSLHARRGDVPAGRHPVRTALVEEGQRLLAAAHPEADDREVIV</sequence>
<name>A0ABW3CDU0_9ACTN</name>
<evidence type="ECO:0000313" key="2">
    <source>
        <dbReference type="EMBL" id="MFD0852620.1"/>
    </source>
</evidence>
<keyword evidence="3" id="KW-1185">Reference proteome</keyword>
<gene>
    <name evidence="2" type="ORF">ACFQ07_10315</name>
</gene>